<name>A0A0V0TGE2_9BILA</name>
<sequence>MTQVKLTSQLRNCKVHTYRKPIVKAYEGHLKKMVEYLNINFIFKKCTSCLRPVTLIGAAFTSVSKSFLASAHGPEICKIYTVSQQK</sequence>
<proteinExistence type="predicted"/>
<comment type="caution">
    <text evidence="1">The sequence shown here is derived from an EMBL/GenBank/DDBJ whole genome shotgun (WGS) entry which is preliminary data.</text>
</comment>
<dbReference type="AlphaFoldDB" id="A0A0V0TGE2"/>
<dbReference type="Proteomes" id="UP000055048">
    <property type="component" value="Unassembled WGS sequence"/>
</dbReference>
<evidence type="ECO:0000313" key="1">
    <source>
        <dbReference type="EMBL" id="KRX38006.1"/>
    </source>
</evidence>
<accession>A0A0V0TGE2</accession>
<protein>
    <submittedName>
        <fullName evidence="1">Uncharacterized protein</fullName>
    </submittedName>
</protein>
<reference evidence="1 2" key="1">
    <citation type="submission" date="2015-01" db="EMBL/GenBank/DDBJ databases">
        <title>Evolution of Trichinella species and genotypes.</title>
        <authorList>
            <person name="Korhonen P.K."/>
            <person name="Edoardo P."/>
            <person name="Giuseppe L.R."/>
            <person name="Gasser R.B."/>
        </authorList>
    </citation>
    <scope>NUCLEOTIDE SEQUENCE [LARGE SCALE GENOMIC DNA]</scope>
    <source>
        <strain evidence="1">ISS417</strain>
    </source>
</reference>
<gene>
    <name evidence="1" type="ORF">T05_11203</name>
</gene>
<dbReference type="EMBL" id="JYDJ01000285">
    <property type="protein sequence ID" value="KRX38006.1"/>
    <property type="molecule type" value="Genomic_DNA"/>
</dbReference>
<organism evidence="1 2">
    <name type="scientific">Trichinella murrelli</name>
    <dbReference type="NCBI Taxonomy" id="144512"/>
    <lineage>
        <taxon>Eukaryota</taxon>
        <taxon>Metazoa</taxon>
        <taxon>Ecdysozoa</taxon>
        <taxon>Nematoda</taxon>
        <taxon>Enoplea</taxon>
        <taxon>Dorylaimia</taxon>
        <taxon>Trichinellida</taxon>
        <taxon>Trichinellidae</taxon>
        <taxon>Trichinella</taxon>
    </lineage>
</organism>
<keyword evidence="2" id="KW-1185">Reference proteome</keyword>
<evidence type="ECO:0000313" key="2">
    <source>
        <dbReference type="Proteomes" id="UP000055048"/>
    </source>
</evidence>